<name>A0A6N3FRR5_9CLOT</name>
<dbReference type="RefSeq" id="WP_156627260.1">
    <property type="nucleotide sequence ID" value="NZ_CACRTO010000041.1"/>
</dbReference>
<gene>
    <name evidence="1" type="ORF">CTLFYP3_02819</name>
</gene>
<proteinExistence type="predicted"/>
<dbReference type="EMBL" id="CACRTO010000041">
    <property type="protein sequence ID" value="VYU54928.1"/>
    <property type="molecule type" value="Genomic_DNA"/>
</dbReference>
<reference evidence="1" key="1">
    <citation type="submission" date="2019-11" db="EMBL/GenBank/DDBJ databases">
        <authorList>
            <person name="Feng L."/>
        </authorList>
    </citation>
    <scope>NUCLEOTIDE SEQUENCE</scope>
    <source>
        <strain evidence="1">CTertiumLFYP3</strain>
    </source>
</reference>
<dbReference type="AlphaFoldDB" id="A0A6N3FRR5"/>
<protein>
    <submittedName>
        <fullName evidence="1">Uncharacterized protein</fullName>
    </submittedName>
</protein>
<accession>A0A6N3FRR5</accession>
<organism evidence="1">
    <name type="scientific">Clostridium tertium</name>
    <dbReference type="NCBI Taxonomy" id="1559"/>
    <lineage>
        <taxon>Bacteria</taxon>
        <taxon>Bacillati</taxon>
        <taxon>Bacillota</taxon>
        <taxon>Clostridia</taxon>
        <taxon>Eubacteriales</taxon>
        <taxon>Clostridiaceae</taxon>
        <taxon>Clostridium</taxon>
    </lineage>
</organism>
<evidence type="ECO:0000313" key="1">
    <source>
        <dbReference type="EMBL" id="VYU54928.1"/>
    </source>
</evidence>
<sequence>MKKIIVPAYKYDEKENTVSDRYICSKCSKVIKEERRVVEGKRKAKRNSVIYYILCSKCTNKK</sequence>